<evidence type="ECO:0000313" key="5">
    <source>
        <dbReference type="EMBL" id="ANZ43938.1"/>
    </source>
</evidence>
<evidence type="ECO:0000256" key="1">
    <source>
        <dbReference type="ARBA" id="ARBA00009023"/>
    </source>
</evidence>
<dbReference type="Pfam" id="PF03480">
    <property type="entry name" value="DctP"/>
    <property type="match status" value="1"/>
</dbReference>
<dbReference type="GO" id="GO:0030288">
    <property type="term" value="C:outer membrane-bounded periplasmic space"/>
    <property type="evidence" value="ECO:0007669"/>
    <property type="project" value="InterPro"/>
</dbReference>
<dbReference type="InterPro" id="IPR018389">
    <property type="entry name" value="DctP_fam"/>
</dbReference>
<feature type="signal peptide" evidence="4">
    <location>
        <begin position="1"/>
        <end position="23"/>
    </location>
</feature>
<evidence type="ECO:0000256" key="2">
    <source>
        <dbReference type="ARBA" id="ARBA00022448"/>
    </source>
</evidence>
<dbReference type="PANTHER" id="PTHR33376">
    <property type="match status" value="1"/>
</dbReference>
<dbReference type="InterPro" id="IPR004682">
    <property type="entry name" value="TRAP_DctP"/>
</dbReference>
<dbReference type="EMBL" id="CP016757">
    <property type="protein sequence ID" value="ANZ43938.1"/>
    <property type="molecule type" value="Genomic_DNA"/>
</dbReference>
<accession>A0A1B2I1T7</accession>
<comment type="similarity">
    <text evidence="1">Belongs to the bacterial solute-binding protein 7 family.</text>
</comment>
<name>A0A1B2I1T7_9BACT</name>
<proteinExistence type="inferred from homology"/>
<keyword evidence="3 4" id="KW-0732">Signal</keyword>
<evidence type="ECO:0000256" key="4">
    <source>
        <dbReference type="SAM" id="SignalP"/>
    </source>
</evidence>
<protein>
    <recommendedName>
        <fullName evidence="7">C4-dicarboxylate ABC transporter substrate-binding protein</fullName>
    </recommendedName>
</protein>
<dbReference type="OrthoDB" id="89872at2"/>
<organism evidence="5 6">
    <name type="scientific">Cloacibacillus porcorum</name>
    <dbReference type="NCBI Taxonomy" id="1197717"/>
    <lineage>
        <taxon>Bacteria</taxon>
        <taxon>Thermotogati</taxon>
        <taxon>Synergistota</taxon>
        <taxon>Synergistia</taxon>
        <taxon>Synergistales</taxon>
        <taxon>Synergistaceae</taxon>
        <taxon>Cloacibacillus</taxon>
    </lineage>
</organism>
<evidence type="ECO:0000313" key="6">
    <source>
        <dbReference type="Proteomes" id="UP000093044"/>
    </source>
</evidence>
<dbReference type="CDD" id="cd13603">
    <property type="entry name" value="PBP2_TRAP_Siap_TeaA_like"/>
    <property type="match status" value="1"/>
</dbReference>
<dbReference type="AlphaFoldDB" id="A0A1B2I1T7"/>
<evidence type="ECO:0000256" key="3">
    <source>
        <dbReference type="ARBA" id="ARBA00022729"/>
    </source>
</evidence>
<dbReference type="RefSeq" id="WP_066742340.1">
    <property type="nucleotide sequence ID" value="NZ_CP016757.1"/>
</dbReference>
<feature type="chain" id="PRO_5008538912" description="C4-dicarboxylate ABC transporter substrate-binding protein" evidence="4">
    <location>
        <begin position="24"/>
        <end position="349"/>
    </location>
</feature>
<dbReference type="PANTHER" id="PTHR33376:SF7">
    <property type="entry name" value="C4-DICARBOXYLATE-BINDING PROTEIN DCTB"/>
    <property type="match status" value="1"/>
</dbReference>
<dbReference type="GeneID" id="83056586"/>
<dbReference type="Gene3D" id="3.40.190.170">
    <property type="entry name" value="Bacterial extracellular solute-binding protein, family 7"/>
    <property type="match status" value="1"/>
</dbReference>
<dbReference type="NCBIfam" id="NF037995">
    <property type="entry name" value="TRAP_S1"/>
    <property type="match status" value="1"/>
</dbReference>
<dbReference type="PIRSF" id="PIRSF006470">
    <property type="entry name" value="DctB"/>
    <property type="match status" value="1"/>
</dbReference>
<gene>
    <name evidence="5" type="ORF">BED41_01820</name>
</gene>
<keyword evidence="6" id="KW-1185">Reference proteome</keyword>
<dbReference type="NCBIfam" id="TIGR00787">
    <property type="entry name" value="dctP"/>
    <property type="match status" value="1"/>
</dbReference>
<evidence type="ECO:0008006" key="7">
    <source>
        <dbReference type="Google" id="ProtNLM"/>
    </source>
</evidence>
<dbReference type="GO" id="GO:0055085">
    <property type="term" value="P:transmembrane transport"/>
    <property type="evidence" value="ECO:0007669"/>
    <property type="project" value="InterPro"/>
</dbReference>
<dbReference type="InterPro" id="IPR038404">
    <property type="entry name" value="TRAP_DctP_sf"/>
</dbReference>
<sequence>MKKFMVAAVLIFAAMLLSFGAQAEAAKPKVMKVGLVTARDTAQAKALELFIKEVEQKSGGAIKGELFADAQLGGTREMIEALQSNIIQGYVGGAADLAPFVPSFNALELHLMVPHGSYKDYEAADKIFTSAPAMEMLKDLERSNMKGLAYWESGYKHITNNKGPITKQSQLKGLKVRSIENPGQVEALKMLGALPVIVPFPEVFTSLQQGLIDSQENLIGNIIKSNFYQAQKYLTLSGNLYLRAPLIVNKGFFDSCTPEQQKILTEAAKNGIKNMRRLLIEEDTQGLAFLKSKGIVITEAMEPKEVVNMRNELRPMQVKYIEKYDPKNGKEFIKVIDAAWAEWEKKNVK</sequence>
<keyword evidence="2" id="KW-0813">Transport</keyword>
<reference evidence="5" key="1">
    <citation type="submission" date="2016-08" db="EMBL/GenBank/DDBJ databases">
        <title>Complete genome of Cloacibacillus porcorum.</title>
        <authorList>
            <person name="Looft T."/>
            <person name="Bayles D.O."/>
            <person name="Alt D.P."/>
        </authorList>
    </citation>
    <scope>NUCLEOTIDE SEQUENCE [LARGE SCALE GENOMIC DNA]</scope>
    <source>
        <strain evidence="5">CL-84</strain>
    </source>
</reference>
<dbReference type="STRING" id="1197717.BED41_01820"/>
<dbReference type="KEGG" id="cpor:BED41_01820"/>
<dbReference type="Proteomes" id="UP000093044">
    <property type="component" value="Chromosome"/>
</dbReference>